<gene>
    <name evidence="3" type="ORF">GOODEAATRI_024268</name>
</gene>
<evidence type="ECO:0000256" key="1">
    <source>
        <dbReference type="ARBA" id="ARBA00001970"/>
    </source>
</evidence>
<name>A0ABV0Q0L7_9TELE</name>
<keyword evidence="2" id="KW-1133">Transmembrane helix</keyword>
<dbReference type="PANTHER" id="PTHR10106:SF12">
    <property type="entry name" value="PLASMA MEMBRANE ASCORBATE-DEPENDENT REDUCTASE CYBRD1"/>
    <property type="match status" value="1"/>
</dbReference>
<sequence length="146" mass="16545">MAMENMKQFLFALSAAGAFGFVAIIFVLRWVLHFKEGLAWDGGLAEFNWHPVLIVTGFIFLQGIGKVDDALIPRRLKTLWLFGEEIKKTFYSQESWGRWVLALKCSSGGSRPNLPGGQGGCVFHVDTERKNGKKKQNRAMFHHLIY</sequence>
<dbReference type="Proteomes" id="UP001476798">
    <property type="component" value="Unassembled WGS sequence"/>
</dbReference>
<proteinExistence type="predicted"/>
<dbReference type="PANTHER" id="PTHR10106">
    <property type="entry name" value="CYTOCHROME B561-RELATED"/>
    <property type="match status" value="1"/>
</dbReference>
<feature type="transmembrane region" description="Helical" evidence="2">
    <location>
        <begin position="47"/>
        <end position="65"/>
    </location>
</feature>
<comment type="cofactor">
    <cofactor evidence="1">
        <name>heme b</name>
        <dbReference type="ChEBI" id="CHEBI:60344"/>
    </cofactor>
</comment>
<evidence type="ECO:0000256" key="2">
    <source>
        <dbReference type="SAM" id="Phobius"/>
    </source>
</evidence>
<evidence type="ECO:0000313" key="3">
    <source>
        <dbReference type="EMBL" id="MEQ2189335.1"/>
    </source>
</evidence>
<keyword evidence="2" id="KW-0812">Transmembrane</keyword>
<organism evidence="3 4">
    <name type="scientific">Goodea atripinnis</name>
    <dbReference type="NCBI Taxonomy" id="208336"/>
    <lineage>
        <taxon>Eukaryota</taxon>
        <taxon>Metazoa</taxon>
        <taxon>Chordata</taxon>
        <taxon>Craniata</taxon>
        <taxon>Vertebrata</taxon>
        <taxon>Euteleostomi</taxon>
        <taxon>Actinopterygii</taxon>
        <taxon>Neopterygii</taxon>
        <taxon>Teleostei</taxon>
        <taxon>Neoteleostei</taxon>
        <taxon>Acanthomorphata</taxon>
        <taxon>Ovalentaria</taxon>
        <taxon>Atherinomorphae</taxon>
        <taxon>Cyprinodontiformes</taxon>
        <taxon>Goodeidae</taxon>
        <taxon>Goodea</taxon>
    </lineage>
</organism>
<comment type="caution">
    <text evidence="3">The sequence shown here is derived from an EMBL/GenBank/DDBJ whole genome shotgun (WGS) entry which is preliminary data.</text>
</comment>
<protein>
    <recommendedName>
        <fullName evidence="5">Cytochrome b reductase 1</fullName>
    </recommendedName>
</protein>
<accession>A0ABV0Q0L7</accession>
<keyword evidence="4" id="KW-1185">Reference proteome</keyword>
<evidence type="ECO:0008006" key="5">
    <source>
        <dbReference type="Google" id="ProtNLM"/>
    </source>
</evidence>
<evidence type="ECO:0000313" key="4">
    <source>
        <dbReference type="Proteomes" id="UP001476798"/>
    </source>
</evidence>
<dbReference type="InterPro" id="IPR043205">
    <property type="entry name" value="CYB561/CYBRD1-like"/>
</dbReference>
<keyword evidence="2" id="KW-0472">Membrane</keyword>
<feature type="transmembrane region" description="Helical" evidence="2">
    <location>
        <begin position="9"/>
        <end position="32"/>
    </location>
</feature>
<reference evidence="3 4" key="1">
    <citation type="submission" date="2021-06" db="EMBL/GenBank/DDBJ databases">
        <authorList>
            <person name="Palmer J.M."/>
        </authorList>
    </citation>
    <scope>NUCLEOTIDE SEQUENCE [LARGE SCALE GENOMIC DNA]</scope>
    <source>
        <strain evidence="3 4">GA_2019</strain>
        <tissue evidence="3">Muscle</tissue>
    </source>
</reference>
<dbReference type="Gene3D" id="1.20.120.1770">
    <property type="match status" value="1"/>
</dbReference>
<dbReference type="EMBL" id="JAHRIO010092652">
    <property type="protein sequence ID" value="MEQ2189335.1"/>
    <property type="molecule type" value="Genomic_DNA"/>
</dbReference>